<protein>
    <submittedName>
        <fullName evidence="2">ROK family protein</fullName>
    </submittedName>
</protein>
<accession>A0A7H8Q6P4</accession>
<dbReference type="RefSeq" id="WP_176293983.1">
    <property type="nucleotide sequence ID" value="NZ_CP051177.1"/>
</dbReference>
<reference evidence="3" key="2">
    <citation type="submission" date="2020-06" db="EMBL/GenBank/DDBJ databases">
        <title>Isolation of Planomicrobium glaciei.</title>
        <authorList>
            <person name="Malisova L."/>
            <person name="Safrankova R."/>
            <person name="Jakubu V."/>
            <person name="Spanelova P."/>
        </authorList>
    </citation>
    <scope>NUCLEOTIDE SEQUENCE [LARGE SCALE GENOMIC DNA]</scope>
    <source>
        <strain evidence="3">NRL-ATB46093</strain>
    </source>
</reference>
<dbReference type="InterPro" id="IPR043129">
    <property type="entry name" value="ATPase_NBD"/>
</dbReference>
<evidence type="ECO:0000313" key="2">
    <source>
        <dbReference type="EMBL" id="QKX49510.1"/>
    </source>
</evidence>
<proteinExistence type="inferred from homology"/>
<comment type="similarity">
    <text evidence="1">Belongs to the ROK (NagC/XylR) family.</text>
</comment>
<dbReference type="EMBL" id="CP051177">
    <property type="protein sequence ID" value="QKX49510.1"/>
    <property type="molecule type" value="Genomic_DNA"/>
</dbReference>
<evidence type="ECO:0000256" key="1">
    <source>
        <dbReference type="ARBA" id="ARBA00006479"/>
    </source>
</evidence>
<dbReference type="Pfam" id="PF00480">
    <property type="entry name" value="ROK"/>
    <property type="match status" value="1"/>
</dbReference>
<dbReference type="Proteomes" id="UP000509222">
    <property type="component" value="Chromosome"/>
</dbReference>
<organism evidence="2 3">
    <name type="scientific">Planococcus glaciei</name>
    <dbReference type="NCBI Taxonomy" id="459472"/>
    <lineage>
        <taxon>Bacteria</taxon>
        <taxon>Bacillati</taxon>
        <taxon>Bacillota</taxon>
        <taxon>Bacilli</taxon>
        <taxon>Bacillales</taxon>
        <taxon>Caryophanaceae</taxon>
        <taxon>Planococcus</taxon>
    </lineage>
</organism>
<name>A0A7H8Q6P4_9BACL</name>
<dbReference type="AlphaFoldDB" id="A0A7H8Q6P4"/>
<dbReference type="InterPro" id="IPR049874">
    <property type="entry name" value="ROK_cs"/>
</dbReference>
<gene>
    <name evidence="2" type="ORF">HF394_02340</name>
</gene>
<dbReference type="CDD" id="cd24068">
    <property type="entry name" value="ASKHA_NBD_ROK_FnNanK-like"/>
    <property type="match status" value="1"/>
</dbReference>
<sequence length="306" mass="32880">MQLGVIDIGGTFVKYAAVDEEGAFLFHGSVPTEAAKGGEALVAKVQRLCDELMGKVQLDGISISSAGQIDNVNGRVVFATDTLPGYTGTELAQRISAHTGLPAYVENDVNCTALGEYWKGAARGTRDFLCVTIGTGIGGALFLNGELYTGSHFSAGEIGHINLYPNGTLCTCGQSGCYEQYASSLALQRRVTEQFGEGWELKAYFEQVKAGNREAVQLFEHWLDDLTTGLQTLVHLLNPELIVIGGGISAQGDFLQQTVLSSLENKIMPNHRQSLQIKMAEHDNKSNLLGAAKNFLDKSGMEQVSN</sequence>
<keyword evidence="3" id="KW-1185">Reference proteome</keyword>
<dbReference type="Gene3D" id="3.30.420.40">
    <property type="match status" value="2"/>
</dbReference>
<dbReference type="PANTHER" id="PTHR18964">
    <property type="entry name" value="ROK (REPRESSOR, ORF, KINASE) FAMILY"/>
    <property type="match status" value="1"/>
</dbReference>
<reference evidence="2 3" key="1">
    <citation type="submission" date="2020-04" db="EMBL/GenBank/DDBJ databases">
        <authorList>
            <person name="Pajer P."/>
            <person name="Broz P."/>
        </authorList>
    </citation>
    <scope>NUCLEOTIDE SEQUENCE [LARGE SCALE GENOMIC DNA]</scope>
    <source>
        <strain evidence="3">NRL-ATB46093</strain>
    </source>
</reference>
<dbReference type="PANTHER" id="PTHR18964:SF165">
    <property type="entry name" value="BETA-GLUCOSIDE KINASE"/>
    <property type="match status" value="1"/>
</dbReference>
<dbReference type="PROSITE" id="PS01125">
    <property type="entry name" value="ROK"/>
    <property type="match status" value="1"/>
</dbReference>
<dbReference type="SUPFAM" id="SSF53067">
    <property type="entry name" value="Actin-like ATPase domain"/>
    <property type="match status" value="1"/>
</dbReference>
<evidence type="ECO:0000313" key="3">
    <source>
        <dbReference type="Proteomes" id="UP000509222"/>
    </source>
</evidence>
<dbReference type="InterPro" id="IPR000600">
    <property type="entry name" value="ROK"/>
</dbReference>